<feature type="domain" description="FAD-binding" evidence="1">
    <location>
        <begin position="5"/>
        <end position="38"/>
    </location>
</feature>
<dbReference type="Pfam" id="PF01494">
    <property type="entry name" value="FAD_binding_3"/>
    <property type="match status" value="1"/>
</dbReference>
<dbReference type="Gene3D" id="3.50.50.60">
    <property type="entry name" value="FAD/NAD(P)-binding domain"/>
    <property type="match status" value="1"/>
</dbReference>
<proteinExistence type="predicted"/>
<keyword evidence="3" id="KW-1185">Reference proteome</keyword>
<sequence length="654" mass="68411">MSRQVTVLVVGAGPAGAVTAAALARQGVRTLLVDRATPARSDHDLLLSAPAWHSLRSIGVTASNQMRPVELWFDAGTRHLLPDAGFTVESRLSLEARLLAHAIESGAEYVRGTVESWDGHEAIIDGRQVVHAEHVVTAVGAVQQGRSAHGAGLSCARRFTGAVSSRIILRLLTPDDSDPRSQPACAWLAPGADGDYTVGVTVMGGTAASLEPARLLDDALAALGIAEPGRPLGPVISGPVNSGFSPDPDAGDLRVGDAAGLVNPFTGEGMSSAIQSGLIAARCIAAHIGDPAAARRIYARDLSATFVGYFETARHAARRYHLAWRVLAASAGSDSAFFVKGRRAILLPEGLSELAGAEPLALPSGVTPLLMPFLLACDEVAVTTVRHEWPFLARLLVTGAASTEYRIRPAVLLFAAILADGAIPAAGHASMGAAIELAFLGTMALLGSAAPTRRDRGVDWQSATCVLASDYLLSQASRLVAEFHPEISWAFADWLAELAALRAESLTTTGSAGARDVFAALFEFPLRIGAELGKVSPGTGQALRAYGTVLGHMFLHTEDILAVRGQRTRLDATLNALLTSKVSALPALLPDRVLTARTLQQDPDLRSAALTVTSKEARTAWHATHEATASVPNSVSRLILTKFAGTLGEPALPS</sequence>
<gene>
    <name evidence="2" type="ORF">JOF56_005874</name>
</gene>
<dbReference type="InterPro" id="IPR036188">
    <property type="entry name" value="FAD/NAD-bd_sf"/>
</dbReference>
<dbReference type="InterPro" id="IPR002938">
    <property type="entry name" value="FAD-bd"/>
</dbReference>
<dbReference type="SUPFAM" id="SSF48576">
    <property type="entry name" value="Terpenoid synthases"/>
    <property type="match status" value="1"/>
</dbReference>
<reference evidence="2 3" key="1">
    <citation type="submission" date="2021-03" db="EMBL/GenBank/DDBJ databases">
        <title>Sequencing the genomes of 1000 actinobacteria strains.</title>
        <authorList>
            <person name="Klenk H.-P."/>
        </authorList>
    </citation>
    <scope>NUCLEOTIDE SEQUENCE [LARGE SCALE GENOMIC DNA]</scope>
    <source>
        <strain evidence="2 3">DSM 46670</strain>
    </source>
</reference>
<dbReference type="EMBL" id="JAGINW010000001">
    <property type="protein sequence ID" value="MBP2325489.1"/>
    <property type="molecule type" value="Genomic_DNA"/>
</dbReference>
<dbReference type="PANTHER" id="PTHR42685">
    <property type="entry name" value="GERANYLGERANYL DIPHOSPHATE REDUCTASE"/>
    <property type="match status" value="1"/>
</dbReference>
<dbReference type="PANTHER" id="PTHR42685:SF22">
    <property type="entry name" value="CONDITIONED MEDIUM FACTOR RECEPTOR 1"/>
    <property type="match status" value="1"/>
</dbReference>
<evidence type="ECO:0000313" key="2">
    <source>
        <dbReference type="EMBL" id="MBP2325489.1"/>
    </source>
</evidence>
<protein>
    <submittedName>
        <fullName evidence="2">Flavin-dependent dehydrogenase</fullName>
    </submittedName>
</protein>
<evidence type="ECO:0000259" key="1">
    <source>
        <dbReference type="Pfam" id="PF01494"/>
    </source>
</evidence>
<accession>A0ABS4TM46</accession>
<comment type="caution">
    <text evidence="2">The sequence shown here is derived from an EMBL/GenBank/DDBJ whole genome shotgun (WGS) entry which is preliminary data.</text>
</comment>
<dbReference type="RefSeq" id="WP_209642682.1">
    <property type="nucleotide sequence ID" value="NZ_JAGINW010000001.1"/>
</dbReference>
<dbReference type="InterPro" id="IPR050407">
    <property type="entry name" value="Geranylgeranyl_reductase"/>
</dbReference>
<dbReference type="InterPro" id="IPR008949">
    <property type="entry name" value="Isoprenoid_synthase_dom_sf"/>
</dbReference>
<name>A0ABS4TM46_9PSEU</name>
<dbReference type="SUPFAM" id="SSF51905">
    <property type="entry name" value="FAD/NAD(P)-binding domain"/>
    <property type="match status" value="1"/>
</dbReference>
<dbReference type="Proteomes" id="UP001519332">
    <property type="component" value="Unassembled WGS sequence"/>
</dbReference>
<dbReference type="PRINTS" id="PR00420">
    <property type="entry name" value="RNGMNOXGNASE"/>
</dbReference>
<dbReference type="Gene3D" id="1.10.600.10">
    <property type="entry name" value="Farnesyl Diphosphate Synthase"/>
    <property type="match status" value="1"/>
</dbReference>
<evidence type="ECO:0000313" key="3">
    <source>
        <dbReference type="Proteomes" id="UP001519332"/>
    </source>
</evidence>
<organism evidence="2 3">
    <name type="scientific">Kibdelosporangium banguiense</name>
    <dbReference type="NCBI Taxonomy" id="1365924"/>
    <lineage>
        <taxon>Bacteria</taxon>
        <taxon>Bacillati</taxon>
        <taxon>Actinomycetota</taxon>
        <taxon>Actinomycetes</taxon>
        <taxon>Pseudonocardiales</taxon>
        <taxon>Pseudonocardiaceae</taxon>
        <taxon>Kibdelosporangium</taxon>
    </lineage>
</organism>